<reference evidence="2 3" key="1">
    <citation type="submission" date="2024-09" db="EMBL/GenBank/DDBJ databases">
        <authorList>
            <person name="Sun Q."/>
            <person name="Mori K."/>
        </authorList>
    </citation>
    <scope>NUCLEOTIDE SEQUENCE [LARGE SCALE GENOMIC DNA]</scope>
    <source>
        <strain evidence="2 3">CICC 11035S</strain>
    </source>
</reference>
<gene>
    <name evidence="2" type="ORF">ACFFF8_01765</name>
</gene>
<dbReference type="EMBL" id="JBHLTM010000009">
    <property type="protein sequence ID" value="MFC0683314.1"/>
    <property type="molecule type" value="Genomic_DNA"/>
</dbReference>
<name>A0ABV6S249_9SPHN</name>
<evidence type="ECO:0000313" key="2">
    <source>
        <dbReference type="EMBL" id="MFC0683314.1"/>
    </source>
</evidence>
<evidence type="ECO:0000313" key="3">
    <source>
        <dbReference type="Proteomes" id="UP001589858"/>
    </source>
</evidence>
<protein>
    <submittedName>
        <fullName evidence="2">Uncharacterized protein</fullName>
    </submittedName>
</protein>
<keyword evidence="1" id="KW-0175">Coiled coil</keyword>
<sequence length="546" mass="59887">MTDQINLNHSISLYDILDQCSNEELAPIVEFLVDSPFSYLKHARSYLRHQPDHSIYRDQIADDIYRLGFFLTESFSTQTGSMADEKHSYDDLLAVVCKKIGIPTAGNDVAQNEAILINAFTKQHLLTAEPEARAALVKEAATAAGKTAAGVLNTGAWLPFVSALIEIAYMRGIIVSDGRLPSPDNRGLMLRPEPEAEISVVGDDGQPAFSLAAIPEEKAQNWSFMVPDGRTRSQLTPFLTALQPFFSADQMLAGKNIYSSKIPLIFSEKTGGYIANASGKKGFVPLKNVTAIGISGPAVLLTAATAIAEQQQMQRIEEALDEIKAMLAEVSRFQQDERRSVLTGAIRYFRQVARAVLSGELAPEVSHTIEYHEAELNKVYDHLVKDLRVATEAMRAVKKDTFGSSKYVKALEDAQATLMTCYDDLLLCLRARACGFQLMSAYPGREAGKQARYEAIIEDFRPFLPKGEATMAIDRTLREKLQVVSSYESKASLLARENALFDNLMVGDRAITAAIAPALTLAKHADDSLVLDFQVEAGEIVGVRLG</sequence>
<comment type="caution">
    <text evidence="2">The sequence shown here is derived from an EMBL/GenBank/DDBJ whole genome shotgun (WGS) entry which is preliminary data.</text>
</comment>
<accession>A0ABV6S249</accession>
<dbReference type="Proteomes" id="UP001589858">
    <property type="component" value="Unassembled WGS sequence"/>
</dbReference>
<keyword evidence="3" id="KW-1185">Reference proteome</keyword>
<dbReference type="RefSeq" id="WP_267220410.1">
    <property type="nucleotide sequence ID" value="NZ_JAPCWC010000007.1"/>
</dbReference>
<organism evidence="2 3">
    <name type="scientific">Novosphingobium clariflavum</name>
    <dbReference type="NCBI Taxonomy" id="2029884"/>
    <lineage>
        <taxon>Bacteria</taxon>
        <taxon>Pseudomonadati</taxon>
        <taxon>Pseudomonadota</taxon>
        <taxon>Alphaproteobacteria</taxon>
        <taxon>Sphingomonadales</taxon>
        <taxon>Sphingomonadaceae</taxon>
        <taxon>Novosphingobium</taxon>
    </lineage>
</organism>
<evidence type="ECO:0000256" key="1">
    <source>
        <dbReference type="SAM" id="Coils"/>
    </source>
</evidence>
<proteinExistence type="predicted"/>
<feature type="coiled-coil region" evidence="1">
    <location>
        <begin position="306"/>
        <end position="336"/>
    </location>
</feature>